<evidence type="ECO:0000259" key="6">
    <source>
        <dbReference type="PROSITE" id="PS51935"/>
    </source>
</evidence>
<dbReference type="PROSITE" id="PS51935">
    <property type="entry name" value="NLPC_P60"/>
    <property type="match status" value="1"/>
</dbReference>
<organism evidence="7 8">
    <name type="scientific">Allobranchiibius huperziae</name>
    <dbReference type="NCBI Taxonomy" id="1874116"/>
    <lineage>
        <taxon>Bacteria</taxon>
        <taxon>Bacillati</taxon>
        <taxon>Actinomycetota</taxon>
        <taxon>Actinomycetes</taxon>
        <taxon>Micrococcales</taxon>
        <taxon>Dermacoccaceae</taxon>
        <taxon>Allobranchiibius</taxon>
    </lineage>
</organism>
<name>A0A853DDN3_9MICO</name>
<dbReference type="Gene3D" id="3.90.1720.10">
    <property type="entry name" value="endopeptidase domain like (from Nostoc punctiforme)"/>
    <property type="match status" value="1"/>
</dbReference>
<sequence length="290" mass="29760">MRTTKKALAHCTGVAVLGGGALIGGVGVFGSTAAHADAGCQAYGATSAVAAKEVQAACAEVDKGTPYSWSGGHKAAPGPSTGQIYDVPPEYYDDRNKVGLDCSGLVRWAYYEASGTDFGPVSTYDFDSALTSHGFSRVDAPTQPGDVIVWDGHTAIYLGNGLMAQAEGDDAGLNVRTVASHGGTPTGVYRPGGGTTTPPPPSGGSKVFKDVWATAPSVNNPTNGAVVGTLNKGSNYFYCQTQGSETSYAGYHNDWWLKTDDDSGNANVWVNATYVSGGVDDGQIPGVPTC</sequence>
<evidence type="ECO:0000256" key="5">
    <source>
        <dbReference type="SAM" id="MobiDB-lite"/>
    </source>
</evidence>
<evidence type="ECO:0000313" key="8">
    <source>
        <dbReference type="Proteomes" id="UP000571817"/>
    </source>
</evidence>
<dbReference type="GO" id="GO:0008234">
    <property type="term" value="F:cysteine-type peptidase activity"/>
    <property type="evidence" value="ECO:0007669"/>
    <property type="project" value="UniProtKB-KW"/>
</dbReference>
<dbReference type="Pfam" id="PF00877">
    <property type="entry name" value="NLPC_P60"/>
    <property type="match status" value="1"/>
</dbReference>
<accession>A0A853DDN3</accession>
<keyword evidence="2" id="KW-0645">Protease</keyword>
<keyword evidence="4" id="KW-0788">Thiol protease</keyword>
<keyword evidence="3 7" id="KW-0378">Hydrolase</keyword>
<dbReference type="AlphaFoldDB" id="A0A853DDN3"/>
<dbReference type="RefSeq" id="WP_179479757.1">
    <property type="nucleotide sequence ID" value="NZ_JACCFW010000001.1"/>
</dbReference>
<dbReference type="InterPro" id="IPR038765">
    <property type="entry name" value="Papain-like_cys_pep_sf"/>
</dbReference>
<gene>
    <name evidence="7" type="ORF">HNR15_001066</name>
</gene>
<feature type="domain" description="NlpC/P60" evidence="6">
    <location>
        <begin position="47"/>
        <end position="198"/>
    </location>
</feature>
<dbReference type="InterPro" id="IPR051794">
    <property type="entry name" value="PG_Endopeptidase_C40"/>
</dbReference>
<dbReference type="SUPFAM" id="SSF54001">
    <property type="entry name" value="Cysteine proteinases"/>
    <property type="match status" value="1"/>
</dbReference>
<reference evidence="7 8" key="1">
    <citation type="submission" date="2020-07" db="EMBL/GenBank/DDBJ databases">
        <title>Sequencing the genomes of 1000 actinobacteria strains.</title>
        <authorList>
            <person name="Klenk H.-P."/>
        </authorList>
    </citation>
    <scope>NUCLEOTIDE SEQUENCE [LARGE SCALE GENOMIC DNA]</scope>
    <source>
        <strain evidence="7 8">DSM 29531</strain>
    </source>
</reference>
<dbReference type="InterPro" id="IPR000064">
    <property type="entry name" value="NLP_P60_dom"/>
</dbReference>
<dbReference type="PANTHER" id="PTHR47359:SF3">
    <property type="entry name" value="NLP_P60 DOMAIN-CONTAINING PROTEIN-RELATED"/>
    <property type="match status" value="1"/>
</dbReference>
<protein>
    <submittedName>
        <fullName evidence="7">Cell wall-associated NlpC family hydrolase</fullName>
    </submittedName>
</protein>
<dbReference type="Proteomes" id="UP000571817">
    <property type="component" value="Unassembled WGS sequence"/>
</dbReference>
<keyword evidence="8" id="KW-1185">Reference proteome</keyword>
<evidence type="ECO:0000256" key="4">
    <source>
        <dbReference type="ARBA" id="ARBA00022807"/>
    </source>
</evidence>
<evidence type="ECO:0000313" key="7">
    <source>
        <dbReference type="EMBL" id="NYJ74103.1"/>
    </source>
</evidence>
<dbReference type="GO" id="GO:0006508">
    <property type="term" value="P:proteolysis"/>
    <property type="evidence" value="ECO:0007669"/>
    <property type="project" value="UniProtKB-KW"/>
</dbReference>
<proteinExistence type="inferred from homology"/>
<evidence type="ECO:0000256" key="1">
    <source>
        <dbReference type="ARBA" id="ARBA00007074"/>
    </source>
</evidence>
<comment type="caution">
    <text evidence="7">The sequence shown here is derived from an EMBL/GenBank/DDBJ whole genome shotgun (WGS) entry which is preliminary data.</text>
</comment>
<feature type="region of interest" description="Disordered" evidence="5">
    <location>
        <begin position="182"/>
        <end position="204"/>
    </location>
</feature>
<comment type="similarity">
    <text evidence="1">Belongs to the peptidase C40 family.</text>
</comment>
<dbReference type="EMBL" id="JACCFW010000001">
    <property type="protein sequence ID" value="NYJ74103.1"/>
    <property type="molecule type" value="Genomic_DNA"/>
</dbReference>
<evidence type="ECO:0000256" key="3">
    <source>
        <dbReference type="ARBA" id="ARBA00022801"/>
    </source>
</evidence>
<evidence type="ECO:0000256" key="2">
    <source>
        <dbReference type="ARBA" id="ARBA00022670"/>
    </source>
</evidence>
<dbReference type="PANTHER" id="PTHR47359">
    <property type="entry name" value="PEPTIDOGLYCAN DL-ENDOPEPTIDASE CWLO"/>
    <property type="match status" value="1"/>
</dbReference>